<evidence type="ECO:0000259" key="1">
    <source>
        <dbReference type="Pfam" id="PF00561"/>
    </source>
</evidence>
<evidence type="ECO:0000313" key="2">
    <source>
        <dbReference type="EMBL" id="MEB4797518.1"/>
    </source>
</evidence>
<feature type="domain" description="AB hydrolase-1" evidence="1">
    <location>
        <begin position="15"/>
        <end position="112"/>
    </location>
</feature>
<dbReference type="EMBL" id="JAROBY010000056">
    <property type="protein sequence ID" value="MEB4797518.1"/>
    <property type="molecule type" value="Genomic_DNA"/>
</dbReference>
<dbReference type="PANTHER" id="PTHR43798">
    <property type="entry name" value="MONOACYLGLYCEROL LIPASE"/>
    <property type="match status" value="1"/>
</dbReference>
<keyword evidence="2" id="KW-0378">Hydrolase</keyword>
<reference evidence="2 3" key="1">
    <citation type="submission" date="2023-03" db="EMBL/GenBank/DDBJ databases">
        <title>Bacillus Genome Sequencing.</title>
        <authorList>
            <person name="Dunlap C."/>
        </authorList>
    </citation>
    <scope>NUCLEOTIDE SEQUENCE [LARGE SCALE GENOMIC DNA]</scope>
    <source>
        <strain evidence="2 3">NRS-1351</strain>
    </source>
</reference>
<keyword evidence="3" id="KW-1185">Reference proteome</keyword>
<dbReference type="SUPFAM" id="SSF53474">
    <property type="entry name" value="alpha/beta-Hydrolases"/>
    <property type="match status" value="1"/>
</dbReference>
<dbReference type="InterPro" id="IPR029058">
    <property type="entry name" value="AB_hydrolase_fold"/>
</dbReference>
<dbReference type="Pfam" id="PF00561">
    <property type="entry name" value="Abhydrolase_1"/>
    <property type="match status" value="1"/>
</dbReference>
<organism evidence="2 3">
    <name type="scientific">Paenibacillus chondroitinus</name>
    <dbReference type="NCBI Taxonomy" id="59842"/>
    <lineage>
        <taxon>Bacteria</taxon>
        <taxon>Bacillati</taxon>
        <taxon>Bacillota</taxon>
        <taxon>Bacilli</taxon>
        <taxon>Bacillales</taxon>
        <taxon>Paenibacillaceae</taxon>
        <taxon>Paenibacillus</taxon>
    </lineage>
</organism>
<gene>
    <name evidence="2" type="ORF">P5G65_26785</name>
</gene>
<dbReference type="InterPro" id="IPR050266">
    <property type="entry name" value="AB_hydrolase_sf"/>
</dbReference>
<protein>
    <submittedName>
        <fullName evidence="2">Alpha/beta hydrolase</fullName>
    </submittedName>
</protein>
<dbReference type="InterPro" id="IPR000073">
    <property type="entry name" value="AB_hydrolase_1"/>
</dbReference>
<dbReference type="RefSeq" id="WP_325074609.1">
    <property type="nucleotide sequence ID" value="NZ_JAROBY010000056.1"/>
</dbReference>
<comment type="caution">
    <text evidence="2">The sequence shown here is derived from an EMBL/GenBank/DDBJ whole genome shotgun (WGS) entry which is preliminary data.</text>
</comment>
<proteinExistence type="predicted"/>
<evidence type="ECO:0000313" key="3">
    <source>
        <dbReference type="Proteomes" id="UP001355653"/>
    </source>
</evidence>
<dbReference type="Gene3D" id="3.40.50.1820">
    <property type="entry name" value="alpha/beta hydrolase"/>
    <property type="match status" value="1"/>
</dbReference>
<name>A0ABU6DIE4_9BACL</name>
<dbReference type="Proteomes" id="UP001355653">
    <property type="component" value="Unassembled WGS sequence"/>
</dbReference>
<accession>A0ABU6DIE4</accession>
<sequence>MAVRRLQVRNEKTNSAEDIHQLVQKLGHDQIHLMGMDIGAMTAFAFATSYPESIRRLVISESVLPGFGLEELMDVAKGGSWHFGFHMQADLAASLVRGKEAEYLEQFWRHMSPINPLDQTLKAELISKFQLPGAMRAGFMHYEALLRDGEVNRMRAAQALSISMPVLILNGSHGLPQAPLLYTATQMKLQMRHTILENTGHTLAEDSQVLHVVH</sequence>
<dbReference type="GO" id="GO:0016787">
    <property type="term" value="F:hydrolase activity"/>
    <property type="evidence" value="ECO:0007669"/>
    <property type="project" value="UniProtKB-KW"/>
</dbReference>
<dbReference type="PANTHER" id="PTHR43798:SF33">
    <property type="entry name" value="HYDROLASE, PUTATIVE (AFU_ORTHOLOGUE AFUA_2G14860)-RELATED"/>
    <property type="match status" value="1"/>
</dbReference>